<protein>
    <submittedName>
        <fullName evidence="4">NUDIX domain-containing protein</fullName>
    </submittedName>
</protein>
<dbReference type="InterPro" id="IPR015797">
    <property type="entry name" value="NUDIX_hydrolase-like_dom_sf"/>
</dbReference>
<dbReference type="PANTHER" id="PTHR43046">
    <property type="entry name" value="GDP-MANNOSE MANNOSYL HYDROLASE"/>
    <property type="match status" value="1"/>
</dbReference>
<dbReference type="SUPFAM" id="SSF55811">
    <property type="entry name" value="Nudix"/>
    <property type="match status" value="1"/>
</dbReference>
<dbReference type="CDD" id="cd18880">
    <property type="entry name" value="NUDIX_ADPRase"/>
    <property type="match status" value="1"/>
</dbReference>
<dbReference type="EMBL" id="JBHLWN010000124">
    <property type="protein sequence ID" value="MFC0216640.1"/>
    <property type="molecule type" value="Genomic_DNA"/>
</dbReference>
<evidence type="ECO:0000313" key="4">
    <source>
        <dbReference type="EMBL" id="MFC0216640.1"/>
    </source>
</evidence>
<dbReference type="PROSITE" id="PS51462">
    <property type="entry name" value="NUDIX"/>
    <property type="match status" value="1"/>
</dbReference>
<dbReference type="Proteomes" id="UP001589776">
    <property type="component" value="Unassembled WGS sequence"/>
</dbReference>
<dbReference type="RefSeq" id="WP_377475028.1">
    <property type="nucleotide sequence ID" value="NZ_JBHLWN010000124.1"/>
</dbReference>
<reference evidence="4 5" key="1">
    <citation type="submission" date="2024-09" db="EMBL/GenBank/DDBJ databases">
        <authorList>
            <person name="Sun Q."/>
            <person name="Mori K."/>
        </authorList>
    </citation>
    <scope>NUCLEOTIDE SEQUENCE [LARGE SCALE GENOMIC DNA]</scope>
    <source>
        <strain evidence="4 5">CCM 7759</strain>
    </source>
</reference>
<dbReference type="Pfam" id="PF00293">
    <property type="entry name" value="NUDIX"/>
    <property type="match status" value="1"/>
</dbReference>
<name>A0ABV6DVE2_9BACL</name>
<accession>A0ABV6DVE2</accession>
<comment type="caution">
    <text evidence="4">The sequence shown here is derived from an EMBL/GenBank/DDBJ whole genome shotgun (WGS) entry which is preliminary data.</text>
</comment>
<sequence length="156" mass="17546">MTNIRNSAKAVIVKDGCVLLTVNRIDDGHSFYLFPGGGQEFGEELKDAVRRECLEEIGRSVRVGELLHVREYIGANHQFAAHDSHIHQVEFYFSCMLEDEDGEAAATFRGHNPDNHQIGVEWLKLDRLPEVEVYPAALVPLLLARHTGEVYMGDTN</sequence>
<dbReference type="InterPro" id="IPR000086">
    <property type="entry name" value="NUDIX_hydrolase_dom"/>
</dbReference>
<keyword evidence="2" id="KW-0378">Hydrolase</keyword>
<feature type="domain" description="Nudix hydrolase" evidence="3">
    <location>
        <begin position="2"/>
        <end position="144"/>
    </location>
</feature>
<dbReference type="Gene3D" id="3.90.79.10">
    <property type="entry name" value="Nucleoside Triphosphate Pyrophosphohydrolase"/>
    <property type="match status" value="1"/>
</dbReference>
<comment type="cofactor">
    <cofactor evidence="1">
        <name>Mg(2+)</name>
        <dbReference type="ChEBI" id="CHEBI:18420"/>
    </cofactor>
</comment>
<evidence type="ECO:0000256" key="2">
    <source>
        <dbReference type="ARBA" id="ARBA00022801"/>
    </source>
</evidence>
<evidence type="ECO:0000313" key="5">
    <source>
        <dbReference type="Proteomes" id="UP001589776"/>
    </source>
</evidence>
<proteinExistence type="predicted"/>
<dbReference type="PANTHER" id="PTHR43046:SF14">
    <property type="entry name" value="MUTT_NUDIX FAMILY PROTEIN"/>
    <property type="match status" value="1"/>
</dbReference>
<evidence type="ECO:0000259" key="3">
    <source>
        <dbReference type="PROSITE" id="PS51462"/>
    </source>
</evidence>
<organism evidence="4 5">
    <name type="scientific">Paenibacillus chartarius</name>
    <dbReference type="NCBI Taxonomy" id="747481"/>
    <lineage>
        <taxon>Bacteria</taxon>
        <taxon>Bacillati</taxon>
        <taxon>Bacillota</taxon>
        <taxon>Bacilli</taxon>
        <taxon>Bacillales</taxon>
        <taxon>Paenibacillaceae</taxon>
        <taxon>Paenibacillus</taxon>
    </lineage>
</organism>
<evidence type="ECO:0000256" key="1">
    <source>
        <dbReference type="ARBA" id="ARBA00001946"/>
    </source>
</evidence>
<gene>
    <name evidence="4" type="ORF">ACFFK0_30025</name>
</gene>
<keyword evidence="5" id="KW-1185">Reference proteome</keyword>